<dbReference type="HOGENOM" id="CLU_056579_1_0_1"/>
<evidence type="ECO:0000313" key="4">
    <source>
        <dbReference type="EMBL" id="KIK60096.1"/>
    </source>
</evidence>
<keyword evidence="1" id="KW-0677">Repeat</keyword>
<organism evidence="4 5">
    <name type="scientific">Collybiopsis luxurians FD-317 M1</name>
    <dbReference type="NCBI Taxonomy" id="944289"/>
    <lineage>
        <taxon>Eukaryota</taxon>
        <taxon>Fungi</taxon>
        <taxon>Dikarya</taxon>
        <taxon>Basidiomycota</taxon>
        <taxon>Agaricomycotina</taxon>
        <taxon>Agaricomycetes</taxon>
        <taxon>Agaricomycetidae</taxon>
        <taxon>Agaricales</taxon>
        <taxon>Marasmiineae</taxon>
        <taxon>Omphalotaceae</taxon>
        <taxon>Collybiopsis</taxon>
        <taxon>Collybiopsis luxurians</taxon>
    </lineage>
</organism>
<dbReference type="AlphaFoldDB" id="A0A0D0BWU5"/>
<feature type="domain" description="Fungal STAND N-terminal Goodbye" evidence="2">
    <location>
        <begin position="34"/>
        <end position="156"/>
    </location>
</feature>
<dbReference type="EMBL" id="KN834776">
    <property type="protein sequence ID" value="KIK60096.1"/>
    <property type="molecule type" value="Genomic_DNA"/>
</dbReference>
<dbReference type="InterPro" id="IPR031350">
    <property type="entry name" value="Goodbye_dom"/>
</dbReference>
<dbReference type="PANTHER" id="PTHR10039">
    <property type="entry name" value="AMELOGENIN"/>
    <property type="match status" value="1"/>
</dbReference>
<keyword evidence="5" id="KW-1185">Reference proteome</keyword>
<evidence type="ECO:0000259" key="2">
    <source>
        <dbReference type="Pfam" id="PF17109"/>
    </source>
</evidence>
<sequence length="329" mass="37106">MTEHPSTHAILARSAISTAFAIARPITNDFESLWAKALVSYKEQTGRSLYQDQVAQFPDDPSVDNIVSILETQSKGLEAFREKGRNIRNVLKPVVNLVTLFNDTGAEAAAAASVPGGKAIFVAFGALLAAAKGVTEVYDALEEISEKLQDALDRIKWHLDTNSKLSSRMKEIYTQMLVEVLHVFVFLIKYPKSLAKRTQNIIWRRSKDFGNSLLGEKEVQEALQRLDKLTNRESLMKIAEIHNKVYDIGTKVDNIETKIVVMQMDEQSKKWLSPPDVYQHHYTIYKEQHKGTGAWLFKPNSKFSQWKQGKSSFLWIYGKPGSGKSVLCV</sequence>
<evidence type="ECO:0000313" key="5">
    <source>
        <dbReference type="Proteomes" id="UP000053593"/>
    </source>
</evidence>
<evidence type="ECO:0000256" key="1">
    <source>
        <dbReference type="ARBA" id="ARBA00022737"/>
    </source>
</evidence>
<feature type="domain" description="Nephrocystin 3-like N-terminal" evidence="3">
    <location>
        <begin position="291"/>
        <end position="328"/>
    </location>
</feature>
<gene>
    <name evidence="4" type="ORF">GYMLUDRAFT_612140</name>
</gene>
<accession>A0A0D0BWU5</accession>
<dbReference type="OrthoDB" id="7464126at2759"/>
<proteinExistence type="predicted"/>
<dbReference type="Pfam" id="PF17109">
    <property type="entry name" value="Goodbye"/>
    <property type="match status" value="1"/>
</dbReference>
<protein>
    <submittedName>
        <fullName evidence="4">Unplaced genomic scaffold GYMLUscaffold_28, whole genome shotgun sequence</fullName>
    </submittedName>
</protein>
<dbReference type="PANTHER" id="PTHR10039:SF17">
    <property type="entry name" value="FUNGAL STAND N-TERMINAL GOODBYE DOMAIN-CONTAINING PROTEIN-RELATED"/>
    <property type="match status" value="1"/>
</dbReference>
<dbReference type="InterPro" id="IPR056884">
    <property type="entry name" value="NPHP3-like_N"/>
</dbReference>
<evidence type="ECO:0000259" key="3">
    <source>
        <dbReference type="Pfam" id="PF24883"/>
    </source>
</evidence>
<name>A0A0D0BWU5_9AGAR</name>
<reference evidence="4 5" key="1">
    <citation type="submission" date="2014-04" db="EMBL/GenBank/DDBJ databases">
        <title>Evolutionary Origins and Diversification of the Mycorrhizal Mutualists.</title>
        <authorList>
            <consortium name="DOE Joint Genome Institute"/>
            <consortium name="Mycorrhizal Genomics Consortium"/>
            <person name="Kohler A."/>
            <person name="Kuo A."/>
            <person name="Nagy L.G."/>
            <person name="Floudas D."/>
            <person name="Copeland A."/>
            <person name="Barry K.W."/>
            <person name="Cichocki N."/>
            <person name="Veneault-Fourrey C."/>
            <person name="LaButti K."/>
            <person name="Lindquist E.A."/>
            <person name="Lipzen A."/>
            <person name="Lundell T."/>
            <person name="Morin E."/>
            <person name="Murat C."/>
            <person name="Riley R."/>
            <person name="Ohm R."/>
            <person name="Sun H."/>
            <person name="Tunlid A."/>
            <person name="Henrissat B."/>
            <person name="Grigoriev I.V."/>
            <person name="Hibbett D.S."/>
            <person name="Martin F."/>
        </authorList>
    </citation>
    <scope>NUCLEOTIDE SEQUENCE [LARGE SCALE GENOMIC DNA]</scope>
    <source>
        <strain evidence="4 5">FD-317 M1</strain>
    </source>
</reference>
<dbReference type="Pfam" id="PF24883">
    <property type="entry name" value="NPHP3_N"/>
    <property type="match status" value="1"/>
</dbReference>
<dbReference type="Proteomes" id="UP000053593">
    <property type="component" value="Unassembled WGS sequence"/>
</dbReference>